<evidence type="ECO:0000313" key="1">
    <source>
        <dbReference type="EMBL" id="VAX35840.1"/>
    </source>
</evidence>
<dbReference type="EMBL" id="UOGK01000013">
    <property type="protein sequence ID" value="VAX35840.1"/>
    <property type="molecule type" value="Genomic_DNA"/>
</dbReference>
<accession>A0A3B1DLP1</accession>
<proteinExistence type="predicted"/>
<feature type="non-terminal residue" evidence="1">
    <location>
        <position position="1"/>
    </location>
</feature>
<dbReference type="AlphaFoldDB" id="A0A3B1DLP1"/>
<organism evidence="1">
    <name type="scientific">hydrothermal vent metagenome</name>
    <dbReference type="NCBI Taxonomy" id="652676"/>
    <lineage>
        <taxon>unclassified sequences</taxon>
        <taxon>metagenomes</taxon>
        <taxon>ecological metagenomes</taxon>
    </lineage>
</organism>
<name>A0A3B1DLP1_9ZZZZ</name>
<gene>
    <name evidence="1" type="ORF">MNBD_PLANCTO03-1002</name>
</gene>
<reference evidence="1" key="1">
    <citation type="submission" date="2018-06" db="EMBL/GenBank/DDBJ databases">
        <authorList>
            <person name="Zhirakovskaya E."/>
        </authorList>
    </citation>
    <scope>NUCLEOTIDE SEQUENCE</scope>
</reference>
<sequence>PEMVRAAALEAVLWDEEAEEDSRDLVREMLPTEPDRGPVAVMATAIVDHGWFELTPALVRSLARPVPGVADRERAEYQALERLYPGRPLETVAFEVFLNPQTKPGPAGLRLDMRVREAAWDVLGRLAPDGGARSRLLDTALGGDDEGIVILGKLQEVRDRLGVVPERGEELRWALRLVEEREGRLSAWWEQAAGAVVQVSAEGRAGLALRHVEAVRWAGQERPAWLGMSREGLLGELAERLKGRQVYSRTKSIRGLASANRERLATARENLSWGDVLVLLVIDEALAEPGVRADLFSAAEIDHNDKTSEHGGTLWADASGFHARHFPPRGSAAPDDRRFVAPREMIDYSGAALAHFHFHVTDWRNRDYAGPSPGDLDYAARFGRVCVVFSGLGRGRLNADVYFPSGAVVDLGEIRRVDSAR</sequence>
<protein>
    <submittedName>
        <fullName evidence="1">Uncharacterized protein</fullName>
    </submittedName>
</protein>